<protein>
    <submittedName>
        <fullName evidence="4">GNAT family N-acetyltransferase</fullName>
    </submittedName>
</protein>
<organism evidence="4">
    <name type="scientific">candidate division WOR-3 bacterium</name>
    <dbReference type="NCBI Taxonomy" id="2052148"/>
    <lineage>
        <taxon>Bacteria</taxon>
        <taxon>Bacteria division WOR-3</taxon>
    </lineage>
</organism>
<dbReference type="AlphaFoldDB" id="A0A7C4UDC0"/>
<dbReference type="PANTHER" id="PTHR43072:SF51">
    <property type="entry name" value="ABC SUPERFAMILY TRANSPORT PROTEIN"/>
    <property type="match status" value="1"/>
</dbReference>
<dbReference type="SUPFAM" id="SSF55729">
    <property type="entry name" value="Acyl-CoA N-acyltransferases (Nat)"/>
    <property type="match status" value="1"/>
</dbReference>
<proteinExistence type="predicted"/>
<reference evidence="4" key="1">
    <citation type="journal article" date="2020" name="mSystems">
        <title>Genome- and Community-Level Interaction Insights into Carbon Utilization and Element Cycling Functions of Hydrothermarchaeota in Hydrothermal Sediment.</title>
        <authorList>
            <person name="Zhou Z."/>
            <person name="Liu Y."/>
            <person name="Xu W."/>
            <person name="Pan J."/>
            <person name="Luo Z.H."/>
            <person name="Li M."/>
        </authorList>
    </citation>
    <scope>NUCLEOTIDE SEQUENCE [LARGE SCALE GENOMIC DNA]</scope>
    <source>
        <strain evidence="4">SpSt-780</strain>
    </source>
</reference>
<keyword evidence="1 4" id="KW-0808">Transferase</keyword>
<dbReference type="InterPro" id="IPR016181">
    <property type="entry name" value="Acyl_CoA_acyltransferase"/>
</dbReference>
<evidence type="ECO:0000256" key="2">
    <source>
        <dbReference type="ARBA" id="ARBA00023315"/>
    </source>
</evidence>
<name>A0A7C4UDC0_UNCW3</name>
<evidence type="ECO:0000259" key="3">
    <source>
        <dbReference type="PROSITE" id="PS51186"/>
    </source>
</evidence>
<dbReference type="PANTHER" id="PTHR43072">
    <property type="entry name" value="N-ACETYLTRANSFERASE"/>
    <property type="match status" value="1"/>
</dbReference>
<sequence length="144" mass="16528">MVVRIRNLTIDDYDRIIEIWESAKLPYKPEGRDSRESIKKQMEEFGDLFLGAEVQGRLVGVIIGSWDGRKGWLNRIAVEPSYQGMGIGKMLTSACEEALKERGARIFAMLIEEDNVSSLKLAERMGYKVQRSILYLTKRENDKI</sequence>
<dbReference type="GO" id="GO:0016747">
    <property type="term" value="F:acyltransferase activity, transferring groups other than amino-acyl groups"/>
    <property type="evidence" value="ECO:0007669"/>
    <property type="project" value="InterPro"/>
</dbReference>
<accession>A0A7C4UDC0</accession>
<dbReference type="EMBL" id="DTHG01000089">
    <property type="protein sequence ID" value="HGW92314.1"/>
    <property type="molecule type" value="Genomic_DNA"/>
</dbReference>
<dbReference type="Pfam" id="PF00583">
    <property type="entry name" value="Acetyltransf_1"/>
    <property type="match status" value="1"/>
</dbReference>
<gene>
    <name evidence="4" type="ORF">ENV67_07235</name>
</gene>
<comment type="caution">
    <text evidence="4">The sequence shown here is derived from an EMBL/GenBank/DDBJ whole genome shotgun (WGS) entry which is preliminary data.</text>
</comment>
<dbReference type="CDD" id="cd04301">
    <property type="entry name" value="NAT_SF"/>
    <property type="match status" value="1"/>
</dbReference>
<dbReference type="InterPro" id="IPR000182">
    <property type="entry name" value="GNAT_dom"/>
</dbReference>
<dbReference type="Gene3D" id="3.40.630.30">
    <property type="match status" value="1"/>
</dbReference>
<dbReference type="PROSITE" id="PS51186">
    <property type="entry name" value="GNAT"/>
    <property type="match status" value="1"/>
</dbReference>
<evidence type="ECO:0000256" key="1">
    <source>
        <dbReference type="ARBA" id="ARBA00022679"/>
    </source>
</evidence>
<feature type="domain" description="N-acetyltransferase" evidence="3">
    <location>
        <begin position="3"/>
        <end position="144"/>
    </location>
</feature>
<keyword evidence="2" id="KW-0012">Acyltransferase</keyword>
<evidence type="ECO:0000313" key="4">
    <source>
        <dbReference type="EMBL" id="HGW92314.1"/>
    </source>
</evidence>